<proteinExistence type="predicted"/>
<dbReference type="PANTHER" id="PTHR15430:SF1">
    <property type="entry name" value="GLOMULIN"/>
    <property type="match status" value="1"/>
</dbReference>
<dbReference type="Proteomes" id="UP000284706">
    <property type="component" value="Unassembled WGS sequence"/>
</dbReference>
<name>A0A409VNU6_9AGAR</name>
<reference evidence="2 3" key="1">
    <citation type="journal article" date="2018" name="Evol. Lett.">
        <title>Horizontal gene cluster transfer increased hallucinogenic mushroom diversity.</title>
        <authorList>
            <person name="Reynolds H.T."/>
            <person name="Vijayakumar V."/>
            <person name="Gluck-Thaler E."/>
            <person name="Korotkin H.B."/>
            <person name="Matheny P.B."/>
            <person name="Slot J.C."/>
        </authorList>
    </citation>
    <scope>NUCLEOTIDE SEQUENCE [LARGE SCALE GENOMIC DNA]</scope>
    <source>
        <strain evidence="2 3">SRW20</strain>
    </source>
</reference>
<accession>A0A409VNU6</accession>
<dbReference type="AlphaFoldDB" id="A0A409VNU6"/>
<evidence type="ECO:0000256" key="1">
    <source>
        <dbReference type="SAM" id="MobiDB-lite"/>
    </source>
</evidence>
<gene>
    <name evidence="2" type="ORF">CVT26_005822</name>
</gene>
<dbReference type="EMBL" id="NHYE01005605">
    <property type="protein sequence ID" value="PPQ67942.1"/>
    <property type="molecule type" value="Genomic_DNA"/>
</dbReference>
<organism evidence="2 3">
    <name type="scientific">Gymnopilus dilepis</name>
    <dbReference type="NCBI Taxonomy" id="231916"/>
    <lineage>
        <taxon>Eukaryota</taxon>
        <taxon>Fungi</taxon>
        <taxon>Dikarya</taxon>
        <taxon>Basidiomycota</taxon>
        <taxon>Agaricomycotina</taxon>
        <taxon>Agaricomycetes</taxon>
        <taxon>Agaricomycetidae</taxon>
        <taxon>Agaricales</taxon>
        <taxon>Agaricineae</taxon>
        <taxon>Hymenogastraceae</taxon>
        <taxon>Gymnopilus</taxon>
    </lineage>
</organism>
<dbReference type="PANTHER" id="PTHR15430">
    <property type="entry name" value="GLOMULIN"/>
    <property type="match status" value="1"/>
</dbReference>
<dbReference type="InterPro" id="IPR016024">
    <property type="entry name" value="ARM-type_fold"/>
</dbReference>
<dbReference type="InParanoid" id="A0A409VNU6"/>
<comment type="caution">
    <text evidence="2">The sequence shown here is derived from an EMBL/GenBank/DDBJ whole genome shotgun (WGS) entry which is preliminary data.</text>
</comment>
<dbReference type="GO" id="GO:0055105">
    <property type="term" value="F:ubiquitin-protein transferase inhibitor activity"/>
    <property type="evidence" value="ECO:0007669"/>
    <property type="project" value="TreeGrafter"/>
</dbReference>
<keyword evidence="3" id="KW-1185">Reference proteome</keyword>
<feature type="compositionally biased region" description="Acidic residues" evidence="1">
    <location>
        <begin position="124"/>
        <end position="133"/>
    </location>
</feature>
<dbReference type="STRING" id="231916.A0A409VNU6"/>
<dbReference type="GO" id="GO:0005737">
    <property type="term" value="C:cytoplasm"/>
    <property type="evidence" value="ECO:0007669"/>
    <property type="project" value="TreeGrafter"/>
</dbReference>
<sequence length="577" mass="64244">MVEDKLLDALQLPKDADEEEISSAITALLTSAVHDAEPPKSLSEIRQLIATADAASLLVSHQYLRRNFLIAEFQDPLNTLPLLLRCDDPNARDIILLMGQHCSAKEVVMAAQESVEALEHAMEAEDAGDEDDNEGKKAEDGAVKVRSHIGQLLVLIDIYALAIPRLHLRRKSAEETLRPLCKELEAVIRYASVQLRLAQGRSALSKIANLTTCMWKWVQNSVSAEASEDIRACQLILKALLDNSLVACEQFLQASSAQRALEACFPRLAGRSRLDPQWEEGERIISELIDSYESLGLRTDGNVRSCSAIDLLVATHRNWKEEIVDKELPFLLPALVSSIQSNSFLDQALAILIKSLHARLSRATPKDLPEEIAVPLYSVVPSIASIHPDPSVRHQAFRVLSLLLSSESPRLRFQHLVELTGHSEYPPMRVAAVGLVKDSVLRALSDPTKKDDPFLSPLFLRSFGPILFRPDPPDLFDSTTLDITEFQETHEPRRLAEALSLYYVLLQADQKNATGIRDKDVMRSIENNLLAPLRRNLDKWMDDPAVSQSHLHDIASIAALQISLERISDVQAKLINE</sequence>
<evidence type="ECO:0000313" key="3">
    <source>
        <dbReference type="Proteomes" id="UP000284706"/>
    </source>
</evidence>
<dbReference type="InterPro" id="IPR013877">
    <property type="entry name" value="YAP-bd/ALF4/Glomulin"/>
</dbReference>
<evidence type="ECO:0000313" key="2">
    <source>
        <dbReference type="EMBL" id="PPQ67942.1"/>
    </source>
</evidence>
<dbReference type="OrthoDB" id="5396786at2759"/>
<dbReference type="Pfam" id="PF08568">
    <property type="entry name" value="Kinetochor_Ybp2"/>
    <property type="match status" value="1"/>
</dbReference>
<protein>
    <submittedName>
        <fullName evidence="2">Uncharacterized protein</fullName>
    </submittedName>
</protein>
<feature type="region of interest" description="Disordered" evidence="1">
    <location>
        <begin position="120"/>
        <end position="139"/>
    </location>
</feature>
<dbReference type="InterPro" id="IPR019516">
    <property type="entry name" value="Glomulin/ALF4"/>
</dbReference>
<dbReference type="SUPFAM" id="SSF48371">
    <property type="entry name" value="ARM repeat"/>
    <property type="match status" value="1"/>
</dbReference>